<comment type="similarity">
    <text evidence="3">Belongs to the cytochrome c family. PetJ subfamily.</text>
</comment>
<accession>A0A1Z1MLM7</accession>
<proteinExistence type="inferred from homology"/>
<organism evidence="16">
    <name type="scientific">Sonderella linearis</name>
    <dbReference type="NCBI Taxonomy" id="110477"/>
    <lineage>
        <taxon>Eukaryota</taxon>
        <taxon>Rhodophyta</taxon>
        <taxon>Florideophyceae</taxon>
        <taxon>Rhodymeniophycidae</taxon>
        <taxon>Ceramiales</taxon>
        <taxon>Rhodomelaceae</taxon>
        <taxon>Sonderella</taxon>
    </lineage>
</organism>
<sequence length="113" mass="12434">MKRFISILISFSTILFFSSQIIFAESIDAKDMPGSAIFSTNCAMCHAGGNNVVNPIKTLTITDLKKYGMYSEDAIIKQVTLGNGGMPSFQDRIDIEDIQDVAQYVLAQSTQGW</sequence>
<evidence type="ECO:0000256" key="11">
    <source>
        <dbReference type="ARBA" id="ARBA00031247"/>
    </source>
</evidence>
<evidence type="ECO:0000256" key="13">
    <source>
        <dbReference type="PROSITE-ProRule" id="PRU00433"/>
    </source>
</evidence>
<dbReference type="SUPFAM" id="SSF46626">
    <property type="entry name" value="Cytochrome c"/>
    <property type="match status" value="1"/>
</dbReference>
<dbReference type="GO" id="GO:0009543">
    <property type="term" value="C:chloroplast thylakoid lumen"/>
    <property type="evidence" value="ECO:0007669"/>
    <property type="project" value="UniProtKB-SubCell"/>
</dbReference>
<feature type="domain" description="Cytochrome c" evidence="15">
    <location>
        <begin position="29"/>
        <end position="109"/>
    </location>
</feature>
<evidence type="ECO:0000256" key="1">
    <source>
        <dbReference type="ARBA" id="ARBA00002347"/>
    </source>
</evidence>
<name>A0A1Z1MLM7_9FLOR</name>
<keyword evidence="9" id="KW-0793">Thylakoid</keyword>
<evidence type="ECO:0000256" key="6">
    <source>
        <dbReference type="ARBA" id="ARBA00022723"/>
    </source>
</evidence>
<dbReference type="Pfam" id="PF13442">
    <property type="entry name" value="Cytochrome_CBB3"/>
    <property type="match status" value="1"/>
</dbReference>
<dbReference type="RefSeq" id="YP_009397762.1">
    <property type="nucleotide sequence ID" value="NC_035289.1"/>
</dbReference>
<dbReference type="InterPro" id="IPR023655">
    <property type="entry name" value="Cyt_C6"/>
</dbReference>
<evidence type="ECO:0000256" key="3">
    <source>
        <dbReference type="ARBA" id="ARBA00009650"/>
    </source>
</evidence>
<feature type="signal peptide" evidence="14">
    <location>
        <begin position="1"/>
        <end position="24"/>
    </location>
</feature>
<evidence type="ECO:0000256" key="9">
    <source>
        <dbReference type="ARBA" id="ARBA00023078"/>
    </source>
</evidence>
<dbReference type="GO" id="GO:0005506">
    <property type="term" value="F:iron ion binding"/>
    <property type="evidence" value="ECO:0007669"/>
    <property type="project" value="InterPro"/>
</dbReference>
<keyword evidence="5 13" id="KW-0349">Heme</keyword>
<protein>
    <recommendedName>
        <fullName evidence="12">Cytochrome c-553</fullName>
    </recommendedName>
    <alternativeName>
        <fullName evidence="11">Cytochrome c553</fullName>
    </alternativeName>
    <alternativeName>
        <fullName evidence="10">Soluble cytochrome f</fullName>
    </alternativeName>
</protein>
<dbReference type="InterPro" id="IPR008168">
    <property type="entry name" value="Cyt_C_IC"/>
</dbReference>
<keyword evidence="4" id="KW-0813">Transport</keyword>
<evidence type="ECO:0000256" key="2">
    <source>
        <dbReference type="ARBA" id="ARBA00004456"/>
    </source>
</evidence>
<dbReference type="PANTHER" id="PTHR34688:SF2">
    <property type="entry name" value="CYTOCHROME C6, CHLOROPLASTIC"/>
    <property type="match status" value="1"/>
</dbReference>
<keyword evidence="6 13" id="KW-0479">Metal-binding</keyword>
<dbReference type="EMBL" id="MF101445">
    <property type="protein sequence ID" value="ARW66948.1"/>
    <property type="molecule type" value="Genomic_DNA"/>
</dbReference>
<keyword evidence="7" id="KW-0249">Electron transport</keyword>
<dbReference type="InterPro" id="IPR009056">
    <property type="entry name" value="Cyt_c-like_dom"/>
</dbReference>
<gene>
    <name evidence="16" type="primary">petJ</name>
</gene>
<reference evidence="16" key="1">
    <citation type="journal article" date="2017" name="J. Phycol.">
        <title>Analysis of chloroplast genomes and a supermatrix inform reclassification of the Rhodomelaceae (Rhodophyta).</title>
        <authorList>
            <person name="Diaz-Tapia P."/>
            <person name="Maggs C.A."/>
            <person name="West J.A."/>
            <person name="Verbruggen H."/>
        </authorList>
    </citation>
    <scope>NUCLEOTIDE SEQUENCE</scope>
    <source>
        <strain evidence="16">PD1151</strain>
    </source>
</reference>
<evidence type="ECO:0000313" key="16">
    <source>
        <dbReference type="EMBL" id="ARW66948.1"/>
    </source>
</evidence>
<evidence type="ECO:0000256" key="8">
    <source>
        <dbReference type="ARBA" id="ARBA00023004"/>
    </source>
</evidence>
<dbReference type="GO" id="GO:0020037">
    <property type="term" value="F:heme binding"/>
    <property type="evidence" value="ECO:0007669"/>
    <property type="project" value="InterPro"/>
</dbReference>
<keyword evidence="14" id="KW-0732">Signal</keyword>
<comment type="function">
    <text evidence="1">Functions as an electron carrier between membrane-bound cytochrome b6-f and photosystem I in oxygenic photosynthesis.</text>
</comment>
<keyword evidence="8 13" id="KW-0408">Iron</keyword>
<evidence type="ECO:0000256" key="10">
    <source>
        <dbReference type="ARBA" id="ARBA00030448"/>
    </source>
</evidence>
<dbReference type="Gene3D" id="1.10.760.10">
    <property type="entry name" value="Cytochrome c-like domain"/>
    <property type="match status" value="1"/>
</dbReference>
<geneLocation type="chloroplast" evidence="16"/>
<dbReference type="GO" id="GO:0009055">
    <property type="term" value="F:electron transfer activity"/>
    <property type="evidence" value="ECO:0007669"/>
    <property type="project" value="InterPro"/>
</dbReference>
<dbReference type="PRINTS" id="PR00605">
    <property type="entry name" value="CYTCHROMECIC"/>
</dbReference>
<evidence type="ECO:0000256" key="4">
    <source>
        <dbReference type="ARBA" id="ARBA00022448"/>
    </source>
</evidence>
<evidence type="ECO:0000256" key="12">
    <source>
        <dbReference type="ARBA" id="ARBA00033211"/>
    </source>
</evidence>
<evidence type="ECO:0000256" key="7">
    <source>
        <dbReference type="ARBA" id="ARBA00022982"/>
    </source>
</evidence>
<comment type="subcellular location">
    <subcellularLocation>
        <location evidence="2">Plastid</location>
        <location evidence="2">Chloroplast thylakoid lumen</location>
    </subcellularLocation>
</comment>
<dbReference type="InterPro" id="IPR036909">
    <property type="entry name" value="Cyt_c-like_dom_sf"/>
</dbReference>
<dbReference type="AlphaFoldDB" id="A0A1Z1MLM7"/>
<evidence type="ECO:0000256" key="5">
    <source>
        <dbReference type="ARBA" id="ARBA00022617"/>
    </source>
</evidence>
<evidence type="ECO:0000259" key="15">
    <source>
        <dbReference type="PROSITE" id="PS51007"/>
    </source>
</evidence>
<dbReference type="GeneID" id="33360180"/>
<dbReference type="PANTHER" id="PTHR34688">
    <property type="entry name" value="CYTOCHROME C6, CHLOROPLASTIC"/>
    <property type="match status" value="1"/>
</dbReference>
<evidence type="ECO:0000256" key="14">
    <source>
        <dbReference type="SAM" id="SignalP"/>
    </source>
</evidence>
<feature type="chain" id="PRO_5013051649" description="Cytochrome c-553" evidence="14">
    <location>
        <begin position="25"/>
        <end position="113"/>
    </location>
</feature>
<keyword evidence="16" id="KW-0150">Chloroplast</keyword>
<keyword evidence="16" id="KW-0934">Plastid</keyword>
<dbReference type="PROSITE" id="PS51007">
    <property type="entry name" value="CYTC"/>
    <property type="match status" value="1"/>
</dbReference>